<dbReference type="AlphaFoldDB" id="A0A0A7GED1"/>
<evidence type="ECO:0000313" key="15">
    <source>
        <dbReference type="Proteomes" id="UP000030624"/>
    </source>
</evidence>
<evidence type="ECO:0000313" key="14">
    <source>
        <dbReference type="EMBL" id="XAT64554.1"/>
    </source>
</evidence>
<evidence type="ECO:0000256" key="4">
    <source>
        <dbReference type="ARBA" id="ARBA00022730"/>
    </source>
</evidence>
<dbReference type="InterPro" id="IPR011332">
    <property type="entry name" value="Ribosomal_zn-bd"/>
</dbReference>
<dbReference type="HOGENOM" id="CLU_208825_0_0_2"/>
<dbReference type="Proteomes" id="UP000030624">
    <property type="component" value="Chromosome"/>
</dbReference>
<dbReference type="GO" id="GO:1990904">
    <property type="term" value="C:ribonucleoprotein complex"/>
    <property type="evidence" value="ECO:0007669"/>
    <property type="project" value="UniProtKB-KW"/>
</dbReference>
<dbReference type="Gene3D" id="2.20.25.30">
    <property type="match status" value="1"/>
</dbReference>
<feature type="binding site" evidence="11">
    <location>
        <position position="20"/>
    </location>
    <ligand>
        <name>Zn(2+)</name>
        <dbReference type="ChEBI" id="CHEBI:29105"/>
    </ligand>
</feature>
<evidence type="ECO:0000256" key="7">
    <source>
        <dbReference type="ARBA" id="ARBA00022884"/>
    </source>
</evidence>
<protein>
    <recommendedName>
        <fullName evidence="10 11">Large ribosomal subunit protein eL37</fullName>
    </recommendedName>
</protein>
<keyword evidence="5 11" id="KW-0863">Zinc-finger</keyword>
<dbReference type="GO" id="GO:0005840">
    <property type="term" value="C:ribosome"/>
    <property type="evidence" value="ECO:0007669"/>
    <property type="project" value="UniProtKB-KW"/>
</dbReference>
<evidence type="ECO:0000256" key="2">
    <source>
        <dbReference type="ARBA" id="ARBA00009805"/>
    </source>
</evidence>
<dbReference type="FunFam" id="2.20.25.30:FF:000003">
    <property type="entry name" value="50S ribosomal protein L37e"/>
    <property type="match status" value="1"/>
</dbReference>
<dbReference type="Pfam" id="PF01907">
    <property type="entry name" value="Ribosomal_L37e"/>
    <property type="match status" value="1"/>
</dbReference>
<dbReference type="SUPFAM" id="SSF57829">
    <property type="entry name" value="Zn-binding ribosomal proteins"/>
    <property type="match status" value="1"/>
</dbReference>
<evidence type="ECO:0000256" key="10">
    <source>
        <dbReference type="ARBA" id="ARBA00035225"/>
    </source>
</evidence>
<evidence type="ECO:0000256" key="3">
    <source>
        <dbReference type="ARBA" id="ARBA00022723"/>
    </source>
</evidence>
<feature type="binding site" evidence="11">
    <location>
        <position position="35"/>
    </location>
    <ligand>
        <name>Zn(2+)</name>
        <dbReference type="ChEBI" id="CHEBI:29105"/>
    </ligand>
</feature>
<dbReference type="STRING" id="565033.GACE_1348"/>
<evidence type="ECO:0000256" key="6">
    <source>
        <dbReference type="ARBA" id="ARBA00022833"/>
    </source>
</evidence>
<dbReference type="GO" id="GO:0008270">
    <property type="term" value="F:zinc ion binding"/>
    <property type="evidence" value="ECO:0007669"/>
    <property type="project" value="UniProtKB-UniRule"/>
</dbReference>
<organism evidence="13 15">
    <name type="scientific">Geoglobus acetivorans</name>
    <dbReference type="NCBI Taxonomy" id="565033"/>
    <lineage>
        <taxon>Archaea</taxon>
        <taxon>Methanobacteriati</taxon>
        <taxon>Methanobacteriota</taxon>
        <taxon>Archaeoglobi</taxon>
        <taxon>Archaeoglobales</taxon>
        <taxon>Archaeoglobaceae</taxon>
        <taxon>Geoglobus</taxon>
    </lineage>
</organism>
<evidence type="ECO:0000256" key="11">
    <source>
        <dbReference type="HAMAP-Rule" id="MF_00547"/>
    </source>
</evidence>
<keyword evidence="7 11" id="KW-0694">RNA-binding</keyword>
<dbReference type="InterPro" id="IPR018267">
    <property type="entry name" value="Ribosomal_eL37_CS"/>
</dbReference>
<evidence type="ECO:0000256" key="9">
    <source>
        <dbReference type="ARBA" id="ARBA00023274"/>
    </source>
</evidence>
<dbReference type="EMBL" id="CP009552">
    <property type="protein sequence ID" value="AIY90389.1"/>
    <property type="molecule type" value="Genomic_DNA"/>
</dbReference>
<keyword evidence="9 11" id="KW-0687">Ribonucleoprotein</keyword>
<reference evidence="13 15" key="1">
    <citation type="journal article" date="2015" name="Appl. Environ. Microbiol.">
        <title>The Geoglobus acetivorans genome: Fe(III) reduction, acetate utilization, autotrophic growth, and degradation of aromatic compounds in a hyperthermophilic archaeon.</title>
        <authorList>
            <person name="Mardanov A.V."/>
            <person name="Slododkina G.B."/>
            <person name="Slobodkin A.I."/>
            <person name="Beletsky A.V."/>
            <person name="Gavrilov S.N."/>
            <person name="Kublanov I.V."/>
            <person name="Bonch-Osmolovskaya E.A."/>
            <person name="Skryabin K.G."/>
            <person name="Ravin N.V."/>
        </authorList>
    </citation>
    <scope>NUCLEOTIDE SEQUENCE [LARGE SCALE GENOMIC DNA]</scope>
    <source>
        <strain evidence="13 15">SBH6</strain>
    </source>
</reference>
<proteinExistence type="inferred from homology"/>
<accession>A0A0A7GED1</accession>
<dbReference type="EMBL" id="CP087714">
    <property type="protein sequence ID" value="XAT64554.1"/>
    <property type="molecule type" value="Genomic_DNA"/>
</dbReference>
<evidence type="ECO:0000256" key="1">
    <source>
        <dbReference type="ARBA" id="ARBA00003058"/>
    </source>
</evidence>
<dbReference type="GO" id="GO:0019843">
    <property type="term" value="F:rRNA binding"/>
    <property type="evidence" value="ECO:0007669"/>
    <property type="project" value="UniProtKB-KW"/>
</dbReference>
<name>A0A0A7GED1_GEOAI</name>
<dbReference type="KEGG" id="gac:GACE_1348"/>
<comment type="similarity">
    <text evidence="2 11 12">Belongs to the eukaryotic ribosomal protein eL37 family.</text>
</comment>
<dbReference type="GeneID" id="90448837"/>
<keyword evidence="6 11" id="KW-0862">Zinc</keyword>
<comment type="cofactor">
    <cofactor evidence="11">
        <name>Zn(2+)</name>
        <dbReference type="ChEBI" id="CHEBI:29105"/>
    </cofactor>
    <text evidence="11">Binds 1 zinc ion per subunit.</text>
</comment>
<keyword evidence="8 11" id="KW-0689">Ribosomal protein</keyword>
<dbReference type="GO" id="GO:0003735">
    <property type="term" value="F:structural constituent of ribosome"/>
    <property type="evidence" value="ECO:0007669"/>
    <property type="project" value="InterPro"/>
</dbReference>
<dbReference type="RefSeq" id="WP_048092165.1">
    <property type="nucleotide sequence ID" value="NZ_CP009552.1"/>
</dbReference>
<keyword evidence="3 11" id="KW-0479">Metal-binding</keyword>
<feature type="zinc finger region" description="C4-type" evidence="11">
    <location>
        <begin position="20"/>
        <end position="38"/>
    </location>
</feature>
<dbReference type="HAMAP" id="MF_00547">
    <property type="entry name" value="Ribosomal_eL37"/>
    <property type="match status" value="1"/>
</dbReference>
<dbReference type="InterPro" id="IPR001569">
    <property type="entry name" value="Ribosomal_eL37"/>
</dbReference>
<dbReference type="eggNOG" id="arCOG04126">
    <property type="taxonomic scope" value="Archaea"/>
</dbReference>
<evidence type="ECO:0000313" key="16">
    <source>
        <dbReference type="Proteomes" id="UP001492541"/>
    </source>
</evidence>
<sequence>MSDGTASMGKRGRKIVHIKCRRCGRVSFHRRKGYCAACGFGRSKRLRGYNWVRKKKSRY</sequence>
<evidence type="ECO:0000256" key="5">
    <source>
        <dbReference type="ARBA" id="ARBA00022771"/>
    </source>
</evidence>
<feature type="binding site" evidence="11">
    <location>
        <position position="23"/>
    </location>
    <ligand>
        <name>Zn(2+)</name>
        <dbReference type="ChEBI" id="CHEBI:29105"/>
    </ligand>
</feature>
<dbReference type="GO" id="GO:0006412">
    <property type="term" value="P:translation"/>
    <property type="evidence" value="ECO:0007669"/>
    <property type="project" value="UniProtKB-UniRule"/>
</dbReference>
<dbReference type="InterPro" id="IPR011331">
    <property type="entry name" value="Ribosomal_eL37/eL43"/>
</dbReference>
<comment type="function">
    <text evidence="12">Component of the large ribosomal subunit. The ribosome is a large ribonucleoprotein complex responsible for the synthesis of proteins in the cell.</text>
</comment>
<keyword evidence="4 11" id="KW-0699">rRNA-binding</keyword>
<keyword evidence="16" id="KW-1185">Reference proteome</keyword>
<dbReference type="PROSITE" id="PS01077">
    <property type="entry name" value="RIBOSOMAL_L37E"/>
    <property type="match status" value="1"/>
</dbReference>
<reference evidence="14 16" key="2">
    <citation type="submission" date="2021-11" db="EMBL/GenBank/DDBJ databases">
        <title>Whole genome of Geoglobus acetivorans.</title>
        <authorList>
            <person name="Liu D."/>
        </authorList>
    </citation>
    <scope>NUCLEOTIDE SEQUENCE [LARGE SCALE GENOMIC DNA]</scope>
    <source>
        <strain evidence="14 16">SBH6</strain>
    </source>
</reference>
<gene>
    <name evidence="11" type="primary">rpl37e</name>
    <name evidence="13" type="ORF">GACE_1348</name>
    <name evidence="14" type="ORF">LPQ35_04090</name>
</gene>
<feature type="binding site" evidence="11">
    <location>
        <position position="38"/>
    </location>
    <ligand>
        <name>Zn(2+)</name>
        <dbReference type="ChEBI" id="CHEBI:29105"/>
    </ligand>
</feature>
<evidence type="ECO:0000256" key="8">
    <source>
        <dbReference type="ARBA" id="ARBA00022980"/>
    </source>
</evidence>
<evidence type="ECO:0000313" key="13">
    <source>
        <dbReference type="EMBL" id="AIY90389.1"/>
    </source>
</evidence>
<evidence type="ECO:0000256" key="12">
    <source>
        <dbReference type="RuleBase" id="RU000576"/>
    </source>
</evidence>
<dbReference type="NCBIfam" id="NF003214">
    <property type="entry name" value="PRK04179.1"/>
    <property type="match status" value="1"/>
</dbReference>
<comment type="function">
    <text evidence="1 11">Binds to the 23S rRNA.</text>
</comment>
<dbReference type="Proteomes" id="UP001492541">
    <property type="component" value="Chromosome"/>
</dbReference>